<dbReference type="Gene3D" id="3.20.20.100">
    <property type="entry name" value="NADP-dependent oxidoreductase domain"/>
    <property type="match status" value="1"/>
</dbReference>
<evidence type="ECO:0000259" key="1">
    <source>
        <dbReference type="Pfam" id="PF00248"/>
    </source>
</evidence>
<keyword evidence="3" id="KW-1185">Reference proteome</keyword>
<dbReference type="AlphaFoldDB" id="A0A7J5BF17"/>
<dbReference type="CDD" id="cd19081">
    <property type="entry name" value="AKR_AKR9C1"/>
    <property type="match status" value="1"/>
</dbReference>
<dbReference type="OrthoDB" id="9768793at2"/>
<dbReference type="EMBL" id="WBKB01000001">
    <property type="protein sequence ID" value="KAB1644857.1"/>
    <property type="molecule type" value="Genomic_DNA"/>
</dbReference>
<dbReference type="InterPro" id="IPR050523">
    <property type="entry name" value="AKR_Detox_Biosynth"/>
</dbReference>
<gene>
    <name evidence="2" type="ORF">F8O05_00860</name>
</gene>
<dbReference type="SUPFAM" id="SSF51430">
    <property type="entry name" value="NAD(P)-linked oxidoreductase"/>
    <property type="match status" value="1"/>
</dbReference>
<proteinExistence type="predicted"/>
<dbReference type="RefSeq" id="WP_158050870.1">
    <property type="nucleotide sequence ID" value="NZ_WBKB01000001.1"/>
</dbReference>
<protein>
    <submittedName>
        <fullName evidence="2">Aldo/keto reductase</fullName>
    </submittedName>
</protein>
<dbReference type="InterPro" id="IPR023210">
    <property type="entry name" value="NADP_OxRdtase_dom"/>
</dbReference>
<accession>A0A7J5BF17</accession>
<organism evidence="2 3">
    <name type="scientific">Gulosibacter chungangensis</name>
    <dbReference type="NCBI Taxonomy" id="979746"/>
    <lineage>
        <taxon>Bacteria</taxon>
        <taxon>Bacillati</taxon>
        <taxon>Actinomycetota</taxon>
        <taxon>Actinomycetes</taxon>
        <taxon>Micrococcales</taxon>
        <taxon>Microbacteriaceae</taxon>
        <taxon>Gulosibacter</taxon>
    </lineage>
</organism>
<name>A0A7J5BF17_9MICO</name>
<dbReference type="PANTHER" id="PTHR43364:SF6">
    <property type="entry name" value="OXIDOREDUCTASE-RELATED"/>
    <property type="match status" value="1"/>
</dbReference>
<dbReference type="GO" id="GO:0005829">
    <property type="term" value="C:cytosol"/>
    <property type="evidence" value="ECO:0007669"/>
    <property type="project" value="TreeGrafter"/>
</dbReference>
<reference evidence="2 3" key="1">
    <citation type="submission" date="2019-09" db="EMBL/GenBank/DDBJ databases">
        <title>Phylogeny of genus Pseudoclavibacter and closely related genus.</title>
        <authorList>
            <person name="Li Y."/>
        </authorList>
    </citation>
    <scope>NUCLEOTIDE SEQUENCE [LARGE SCALE GENOMIC DNA]</scope>
    <source>
        <strain evidence="2 3">KCTC 13959</strain>
    </source>
</reference>
<feature type="domain" description="NADP-dependent oxidoreductase" evidence="1">
    <location>
        <begin position="14"/>
        <end position="308"/>
    </location>
</feature>
<dbReference type="Pfam" id="PF00248">
    <property type="entry name" value="Aldo_ket_red"/>
    <property type="match status" value="1"/>
</dbReference>
<evidence type="ECO:0000313" key="3">
    <source>
        <dbReference type="Proteomes" id="UP000433493"/>
    </source>
</evidence>
<evidence type="ECO:0000313" key="2">
    <source>
        <dbReference type="EMBL" id="KAB1644857.1"/>
    </source>
</evidence>
<dbReference type="Proteomes" id="UP000433493">
    <property type="component" value="Unassembled WGS sequence"/>
</dbReference>
<dbReference type="PANTHER" id="PTHR43364">
    <property type="entry name" value="NADH-SPECIFIC METHYLGLYOXAL REDUCTASE-RELATED"/>
    <property type="match status" value="1"/>
</dbReference>
<sequence length="313" mass="33952">MTRIPRTDLEIFPINLGGNTFGWTSDRDASFAVLDAFVATGGNFIDTADSYAQWQEGSDGGDSERILGEWMQARGNRKDVIIATKVGGLTARQGLARENVDAALNESLERLQADYVDIYYAHYDDESVSIAEQVEIAHDLVQSGRVRHLALSNFTPDRMREWFQTATDKGLTLPIAIQPHYNLVSRKDYEQGYAPIAREFGAAVFPYFALASGFLTGKYRKAQDLEGAARQGMTSGYATDEGFKVVDAVVEIAEARGMEPATVALAWLLAKGVTAPIASASKPEQLDAIMAAPKLALTAAEVEKLDAASASFA</sequence>
<dbReference type="InterPro" id="IPR036812">
    <property type="entry name" value="NAD(P)_OxRdtase_dom_sf"/>
</dbReference>
<comment type="caution">
    <text evidence="2">The sequence shown here is derived from an EMBL/GenBank/DDBJ whole genome shotgun (WGS) entry which is preliminary data.</text>
</comment>